<organism evidence="8 9">
    <name type="scientific">Cohnella endophytica</name>
    <dbReference type="NCBI Taxonomy" id="2419778"/>
    <lineage>
        <taxon>Bacteria</taxon>
        <taxon>Bacillati</taxon>
        <taxon>Bacillota</taxon>
        <taxon>Bacilli</taxon>
        <taxon>Bacillales</taxon>
        <taxon>Paenibacillaceae</taxon>
        <taxon>Cohnella</taxon>
    </lineage>
</organism>
<evidence type="ECO:0000256" key="1">
    <source>
        <dbReference type="ARBA" id="ARBA00004117"/>
    </source>
</evidence>
<dbReference type="InterPro" id="IPR019776">
    <property type="entry name" value="Flagellar_basal_body_rod_CS"/>
</dbReference>
<name>A0A494Y4I3_9BACL</name>
<keyword evidence="8" id="KW-0282">Flagellum</keyword>
<feature type="domain" description="Flagellar basal body rod protein N-terminal" evidence="7">
    <location>
        <begin position="13"/>
        <end position="39"/>
    </location>
</feature>
<dbReference type="GO" id="GO:0030694">
    <property type="term" value="C:bacterial-type flagellum basal body, rod"/>
    <property type="evidence" value="ECO:0007669"/>
    <property type="project" value="InterPro"/>
</dbReference>
<dbReference type="PANTHER" id="PTHR30435:SF12">
    <property type="entry name" value="FLAGELLAR BASAL BODY ROD PROTEIN FLGB"/>
    <property type="match status" value="1"/>
</dbReference>
<evidence type="ECO:0000256" key="2">
    <source>
        <dbReference type="ARBA" id="ARBA00009677"/>
    </source>
</evidence>
<accession>A0A494Y4I3</accession>
<dbReference type="InterPro" id="IPR006300">
    <property type="entry name" value="FlgB"/>
</dbReference>
<comment type="caution">
    <text evidence="8">The sequence shown here is derived from an EMBL/GenBank/DDBJ whole genome shotgun (WGS) entry which is preliminary data.</text>
</comment>
<comment type="function">
    <text evidence="5 6">Structural component of flagellum, the bacterial motility apparatus. Part of the rod structure of flagellar basal body.</text>
</comment>
<evidence type="ECO:0000313" key="8">
    <source>
        <dbReference type="EMBL" id="RKP55451.1"/>
    </source>
</evidence>
<gene>
    <name evidence="8" type="primary">flgB</name>
    <name evidence="8" type="ORF">D7Z26_09705</name>
</gene>
<keyword evidence="8" id="KW-0966">Cell projection</keyword>
<protein>
    <recommendedName>
        <fullName evidence="3 6">Flagellar basal body rod protein FlgB</fullName>
    </recommendedName>
</protein>
<evidence type="ECO:0000256" key="4">
    <source>
        <dbReference type="ARBA" id="ARBA00023143"/>
    </source>
</evidence>
<evidence type="ECO:0000313" key="9">
    <source>
        <dbReference type="Proteomes" id="UP000282076"/>
    </source>
</evidence>
<comment type="similarity">
    <text evidence="2 6">Belongs to the flagella basal body rod proteins family.</text>
</comment>
<proteinExistence type="inferred from homology"/>
<dbReference type="NCBIfam" id="TIGR01396">
    <property type="entry name" value="FlgB"/>
    <property type="match status" value="1"/>
</dbReference>
<dbReference type="PIRSF" id="PIRSF002889">
    <property type="entry name" value="Rod_FlgB"/>
    <property type="match status" value="1"/>
</dbReference>
<keyword evidence="9" id="KW-1185">Reference proteome</keyword>
<sequence>MQVLGGAAFQRLESAINAASLRQRVLSNNIANVDTPYFKRSDVAFEEYLSQAIGTNGTPVLAGKMTNSRHIPINSSYPSPTPQVIIDESTSINNDRNNVDIDKEMSLLAENQLRYNLLAQQFSHQVKMMNIGIKGGA</sequence>
<dbReference type="PANTHER" id="PTHR30435">
    <property type="entry name" value="FLAGELLAR PROTEIN"/>
    <property type="match status" value="1"/>
</dbReference>
<dbReference type="OrthoDB" id="9792068at2"/>
<reference evidence="8 9" key="1">
    <citation type="submission" date="2018-10" db="EMBL/GenBank/DDBJ databases">
        <title>Cohnella sp. M2MS4P-1, whole genome shotgun sequence.</title>
        <authorList>
            <person name="Tuo L."/>
        </authorList>
    </citation>
    <scope>NUCLEOTIDE SEQUENCE [LARGE SCALE GENOMIC DNA]</scope>
    <source>
        <strain evidence="8 9">M2MS4P-1</strain>
    </source>
</reference>
<dbReference type="GO" id="GO:0071978">
    <property type="term" value="P:bacterial-type flagellum-dependent swarming motility"/>
    <property type="evidence" value="ECO:0007669"/>
    <property type="project" value="TreeGrafter"/>
</dbReference>
<dbReference type="InterPro" id="IPR001444">
    <property type="entry name" value="Flag_bb_rod_N"/>
</dbReference>
<comment type="subcellular location">
    <subcellularLocation>
        <location evidence="1 6">Bacterial flagellum basal body</location>
    </subcellularLocation>
</comment>
<evidence type="ECO:0000256" key="5">
    <source>
        <dbReference type="ARBA" id="ARBA00024934"/>
    </source>
</evidence>
<keyword evidence="8" id="KW-0969">Cilium</keyword>
<dbReference type="EMBL" id="RBZM01000004">
    <property type="protein sequence ID" value="RKP55451.1"/>
    <property type="molecule type" value="Genomic_DNA"/>
</dbReference>
<dbReference type="AlphaFoldDB" id="A0A494Y4I3"/>
<evidence type="ECO:0000256" key="3">
    <source>
        <dbReference type="ARBA" id="ARBA00014376"/>
    </source>
</evidence>
<dbReference type="Proteomes" id="UP000282076">
    <property type="component" value="Unassembled WGS sequence"/>
</dbReference>
<dbReference type="PROSITE" id="PS00588">
    <property type="entry name" value="FLAGELLA_BB_ROD"/>
    <property type="match status" value="1"/>
</dbReference>
<evidence type="ECO:0000256" key="6">
    <source>
        <dbReference type="PIRNR" id="PIRNR002889"/>
    </source>
</evidence>
<evidence type="ECO:0000259" key="7">
    <source>
        <dbReference type="Pfam" id="PF00460"/>
    </source>
</evidence>
<dbReference type="RefSeq" id="WP_120976213.1">
    <property type="nucleotide sequence ID" value="NZ_RBZM01000004.1"/>
</dbReference>
<dbReference type="Pfam" id="PF00460">
    <property type="entry name" value="Flg_bb_rod"/>
    <property type="match status" value="1"/>
</dbReference>
<keyword evidence="4 6" id="KW-0975">Bacterial flagellum</keyword>
<comment type="subunit">
    <text evidence="6">The basal body constitutes a major portion of the flagellar organelle and consists of a number of rings mounted on a central rod.</text>
</comment>